<dbReference type="Pfam" id="PF05648">
    <property type="entry name" value="PEX11"/>
    <property type="match status" value="1"/>
</dbReference>
<dbReference type="EMBL" id="HBGK01018896">
    <property type="protein sequence ID" value="CAD9280607.1"/>
    <property type="molecule type" value="Transcribed_RNA"/>
</dbReference>
<dbReference type="GO" id="GO:0016559">
    <property type="term" value="P:peroxisome fission"/>
    <property type="evidence" value="ECO:0007669"/>
    <property type="project" value="InterPro"/>
</dbReference>
<evidence type="ECO:0000256" key="2">
    <source>
        <dbReference type="ARBA" id="ARBA00023136"/>
    </source>
</evidence>
<keyword evidence="3" id="KW-0576">Peroxisome</keyword>
<gene>
    <name evidence="5" type="ORF">GOCE00092_LOCUS9517</name>
</gene>
<reference evidence="5" key="1">
    <citation type="submission" date="2021-01" db="EMBL/GenBank/DDBJ databases">
        <authorList>
            <person name="Corre E."/>
            <person name="Pelletier E."/>
            <person name="Niang G."/>
            <person name="Scheremetjew M."/>
            <person name="Finn R."/>
            <person name="Kale V."/>
            <person name="Holt S."/>
            <person name="Cochrane G."/>
            <person name="Meng A."/>
            <person name="Brown T."/>
            <person name="Cohen L."/>
        </authorList>
    </citation>
    <scope>NUCLEOTIDE SEQUENCE</scope>
    <source>
        <strain evidence="5">CCMP 410</strain>
    </source>
</reference>
<dbReference type="PANTHER" id="PTHR12652">
    <property type="entry name" value="PEROXISOMAL BIOGENESIS FACTOR 11"/>
    <property type="match status" value="1"/>
</dbReference>
<dbReference type="PANTHER" id="PTHR12652:SF25">
    <property type="entry name" value="MICROBODY (PEROXISOME) PROLIFERATION PROTEIN PEROXIN 11C (EUROFUNG)"/>
    <property type="match status" value="1"/>
</dbReference>
<dbReference type="InterPro" id="IPR008733">
    <property type="entry name" value="PEX11"/>
</dbReference>
<comment type="subcellular location">
    <subcellularLocation>
        <location evidence="4">Peroxisome membrane</location>
    </subcellularLocation>
</comment>
<accession>A0A7S1UWR6</accession>
<protein>
    <submittedName>
        <fullName evidence="5">Uncharacterized protein</fullName>
    </submittedName>
</protein>
<keyword evidence="1" id="KW-0962">Peroxisome biogenesis</keyword>
<dbReference type="AlphaFoldDB" id="A0A7S1UWR6"/>
<proteinExistence type="predicted"/>
<evidence type="ECO:0000256" key="4">
    <source>
        <dbReference type="ARBA" id="ARBA00046271"/>
    </source>
</evidence>
<organism evidence="5">
    <name type="scientific">Grammatophora oceanica</name>
    <dbReference type="NCBI Taxonomy" id="210454"/>
    <lineage>
        <taxon>Eukaryota</taxon>
        <taxon>Sar</taxon>
        <taxon>Stramenopiles</taxon>
        <taxon>Ochrophyta</taxon>
        <taxon>Bacillariophyta</taxon>
        <taxon>Fragilariophyceae</taxon>
        <taxon>Fragilariophycidae</taxon>
        <taxon>Rhabdonematales</taxon>
        <taxon>Grammatophoraceae</taxon>
        <taxon>Grammatophora</taxon>
    </lineage>
</organism>
<name>A0A7S1UWR6_9STRA</name>
<evidence type="ECO:0000256" key="1">
    <source>
        <dbReference type="ARBA" id="ARBA00022593"/>
    </source>
</evidence>
<dbReference type="GO" id="GO:0005778">
    <property type="term" value="C:peroxisomal membrane"/>
    <property type="evidence" value="ECO:0007669"/>
    <property type="project" value="UniProtKB-SubCell"/>
</dbReference>
<evidence type="ECO:0000313" key="5">
    <source>
        <dbReference type="EMBL" id="CAD9280607.1"/>
    </source>
</evidence>
<sequence length="266" mass="30601">MSQQPPQSLIDAFLQHYSKFFASGSHQDKGLKVLQWTLWLFAYRLQQTSAAGSSSHTVSKALRKLYNEVTFTRYLLRFYGLPDALLAFRTGGWTVGSSKFAKFLGSLMALCMVGYYPLEHVAYVKWMLPPSLQSSSSSRKGWHTAESLSAYSCRFWLVYLIAESTQTSLSLWRLYREQEQAIKDNHQSEEASDNNNNEQDDFSVAIRSHQLQLARSLLFTLPCYSWSLPNWDTQPWLPEGTCHGLLWIESVVSMVQAIRSYRIRQQ</sequence>
<evidence type="ECO:0000256" key="3">
    <source>
        <dbReference type="ARBA" id="ARBA00023140"/>
    </source>
</evidence>
<keyword evidence="2" id="KW-0472">Membrane</keyword>